<reference evidence="11 12" key="1">
    <citation type="submission" date="2018-04" db="EMBL/GenBank/DDBJ databases">
        <title>The genome of golden apple snail Pomacea canaliculata provides insight into stress tolerance and invasive adaptation.</title>
        <authorList>
            <person name="Liu C."/>
            <person name="Liu B."/>
            <person name="Ren Y."/>
            <person name="Zhang Y."/>
            <person name="Wang H."/>
            <person name="Li S."/>
            <person name="Jiang F."/>
            <person name="Yin L."/>
            <person name="Zhang G."/>
            <person name="Qian W."/>
            <person name="Fan W."/>
        </authorList>
    </citation>
    <scope>NUCLEOTIDE SEQUENCE [LARGE SCALE GENOMIC DNA]</scope>
    <source>
        <strain evidence="11">SZHN2017</strain>
        <tissue evidence="11">Muscle</tissue>
    </source>
</reference>
<keyword evidence="6" id="KW-0963">Cytoplasm</keyword>
<dbReference type="PANTHER" id="PTHR12128">
    <property type="entry name" value="DIHYDRODIPICOLINATE SYNTHASE"/>
    <property type="match status" value="1"/>
</dbReference>
<comment type="catalytic activity">
    <reaction evidence="10">
        <text>aceneuramate = aldehydo-N-acetyl-D-mannosamine + pyruvate</text>
        <dbReference type="Rhea" id="RHEA:23296"/>
        <dbReference type="ChEBI" id="CHEBI:15361"/>
        <dbReference type="ChEBI" id="CHEBI:17122"/>
        <dbReference type="ChEBI" id="CHEBI:173083"/>
        <dbReference type="EC" id="4.1.3.3"/>
    </reaction>
</comment>
<evidence type="ECO:0000256" key="4">
    <source>
        <dbReference type="ARBA" id="ARBA00011881"/>
    </source>
</evidence>
<dbReference type="EMBL" id="PZQS01000001">
    <property type="protein sequence ID" value="PVD37451.1"/>
    <property type="molecule type" value="Genomic_DNA"/>
</dbReference>
<gene>
    <name evidence="11" type="ORF">C0Q70_00041</name>
</gene>
<dbReference type="InterPro" id="IPR002220">
    <property type="entry name" value="DapA-like"/>
</dbReference>
<proteinExistence type="inferred from homology"/>
<evidence type="ECO:0000256" key="10">
    <source>
        <dbReference type="ARBA" id="ARBA00044906"/>
    </source>
</evidence>
<comment type="caution">
    <text evidence="11">The sequence shown here is derived from an EMBL/GenBank/DDBJ whole genome shotgun (WGS) entry which is preliminary data.</text>
</comment>
<evidence type="ECO:0000256" key="9">
    <source>
        <dbReference type="ARBA" id="ARBA00023277"/>
    </source>
</evidence>
<dbReference type="SUPFAM" id="SSF51569">
    <property type="entry name" value="Aldolase"/>
    <property type="match status" value="1"/>
</dbReference>
<evidence type="ECO:0000313" key="11">
    <source>
        <dbReference type="EMBL" id="PVD37451.1"/>
    </source>
</evidence>
<evidence type="ECO:0000256" key="5">
    <source>
        <dbReference type="ARBA" id="ARBA00012911"/>
    </source>
</evidence>
<dbReference type="Pfam" id="PF00701">
    <property type="entry name" value="DHDPS"/>
    <property type="match status" value="1"/>
</dbReference>
<evidence type="ECO:0000256" key="3">
    <source>
        <dbReference type="ARBA" id="ARBA00006324"/>
    </source>
</evidence>
<dbReference type="GO" id="GO:0005737">
    <property type="term" value="C:cytoplasm"/>
    <property type="evidence" value="ECO:0007669"/>
    <property type="project" value="UniProtKB-SubCell"/>
</dbReference>
<dbReference type="EC" id="4.1.3.3" evidence="5"/>
<keyword evidence="12" id="KW-1185">Reference proteome</keyword>
<dbReference type="PANTHER" id="PTHR12128:SF21">
    <property type="entry name" value="N-ACETYLNEURAMINATE LYASE"/>
    <property type="match status" value="1"/>
</dbReference>
<accession>A0A2T7PVK6</accession>
<evidence type="ECO:0000256" key="6">
    <source>
        <dbReference type="ARBA" id="ARBA00022490"/>
    </source>
</evidence>
<name>A0A2T7PVK6_POMCA</name>
<evidence type="ECO:0000313" key="12">
    <source>
        <dbReference type="Proteomes" id="UP000245119"/>
    </source>
</evidence>
<comment type="subunit">
    <text evidence="4">Homotetramer.</text>
</comment>
<dbReference type="SMART" id="SM01130">
    <property type="entry name" value="DHDPS"/>
    <property type="match status" value="1"/>
</dbReference>
<evidence type="ECO:0000256" key="7">
    <source>
        <dbReference type="ARBA" id="ARBA00023239"/>
    </source>
</evidence>
<protein>
    <recommendedName>
        <fullName evidence="5">N-acetylneuraminate lyase</fullName>
        <ecNumber evidence="5">4.1.3.3</ecNumber>
    </recommendedName>
</protein>
<organism evidence="11 12">
    <name type="scientific">Pomacea canaliculata</name>
    <name type="common">Golden apple snail</name>
    <dbReference type="NCBI Taxonomy" id="400727"/>
    <lineage>
        <taxon>Eukaryota</taxon>
        <taxon>Metazoa</taxon>
        <taxon>Spiralia</taxon>
        <taxon>Lophotrochozoa</taxon>
        <taxon>Mollusca</taxon>
        <taxon>Gastropoda</taxon>
        <taxon>Caenogastropoda</taxon>
        <taxon>Architaenioglossa</taxon>
        <taxon>Ampullarioidea</taxon>
        <taxon>Ampullariidae</taxon>
        <taxon>Pomacea</taxon>
    </lineage>
</organism>
<evidence type="ECO:0000256" key="8">
    <source>
        <dbReference type="ARBA" id="ARBA00023270"/>
    </source>
</evidence>
<comment type="similarity">
    <text evidence="3">Belongs to the DapA family. NanA subfamily.</text>
</comment>
<comment type="pathway">
    <text evidence="2">Amino-sugar metabolism; N-acetylneuraminate degradation.</text>
</comment>
<evidence type="ECO:0000256" key="2">
    <source>
        <dbReference type="ARBA" id="ARBA00004878"/>
    </source>
</evidence>
<dbReference type="OrthoDB" id="191315at2759"/>
<evidence type="ECO:0000256" key="1">
    <source>
        <dbReference type="ARBA" id="ARBA00004496"/>
    </source>
</evidence>
<comment type="subcellular location">
    <subcellularLocation>
        <location evidence="1">Cytoplasm</location>
    </subcellularLocation>
</comment>
<sequence length="242" mass="26532">MGEGMSLTVEERKRVAEAWMTQIADTLRLKTVIVQVGAGNLKESVELARHAEEIGATAIACMSPSYFKPTTEEVLVEYMATVAAAAPTTPFYYYDINFMTGLYCDFNRLLTITRQTSCPSCPPLLSVFTMSASFTTSVSSQFLPALALGIDVPILNGFLGGIYRRLKEAFDDNDLQTARQQQILARKLTQLREKYGGGPAMVKGIMRCLGVNLGSVRLPLKDLSEEQVASLGRDLQDLGLTE</sequence>
<keyword evidence="7" id="KW-0456">Lyase</keyword>
<dbReference type="AlphaFoldDB" id="A0A2T7PVK6"/>
<dbReference type="Gene3D" id="3.20.20.70">
    <property type="entry name" value="Aldolase class I"/>
    <property type="match status" value="1"/>
</dbReference>
<keyword evidence="8" id="KW-0704">Schiff base</keyword>
<dbReference type="GO" id="GO:0008747">
    <property type="term" value="F:N-acetylneuraminate lyase activity"/>
    <property type="evidence" value="ECO:0007669"/>
    <property type="project" value="UniProtKB-EC"/>
</dbReference>
<dbReference type="Proteomes" id="UP000245119">
    <property type="component" value="Linkage Group LG1"/>
</dbReference>
<keyword evidence="9" id="KW-0119">Carbohydrate metabolism</keyword>
<dbReference type="InterPro" id="IPR013785">
    <property type="entry name" value="Aldolase_TIM"/>
</dbReference>